<evidence type="ECO:0000256" key="1">
    <source>
        <dbReference type="SAM" id="Phobius"/>
    </source>
</evidence>
<protein>
    <submittedName>
        <fullName evidence="2">Uncharacterized protein</fullName>
    </submittedName>
</protein>
<sequence length="115" mass="13043">MKKLIKIIVYIIIIIFSLKLIIVVGNYIKISNSTEYVIAKKFIKEDSNLKSKIGEIKDFGSFPKGGIQWKNGLNSAQIETNVIGSKGEAYVIAFIKENHEKKWILDTLLISKIDK</sequence>
<proteinExistence type="predicted"/>
<name>A0ABU9I475_9FLAO</name>
<keyword evidence="1" id="KW-0472">Membrane</keyword>
<keyword evidence="1" id="KW-1133">Transmembrane helix</keyword>
<comment type="caution">
    <text evidence="2">The sequence shown here is derived from an EMBL/GenBank/DDBJ whole genome shotgun (WGS) entry which is preliminary data.</text>
</comment>
<feature type="transmembrane region" description="Helical" evidence="1">
    <location>
        <begin position="7"/>
        <end position="28"/>
    </location>
</feature>
<dbReference type="Proteomes" id="UP001393056">
    <property type="component" value="Unassembled WGS sequence"/>
</dbReference>
<dbReference type="EMBL" id="JBBYHT010000001">
    <property type="protein sequence ID" value="MEL1247215.1"/>
    <property type="molecule type" value="Genomic_DNA"/>
</dbReference>
<keyword evidence="3" id="KW-1185">Reference proteome</keyword>
<keyword evidence="1" id="KW-0812">Transmembrane</keyword>
<gene>
    <name evidence="2" type="ORF">AAEO58_04090</name>
</gene>
<evidence type="ECO:0000313" key="2">
    <source>
        <dbReference type="EMBL" id="MEL1247215.1"/>
    </source>
</evidence>
<organism evidence="2 3">
    <name type="scientific">Flavobacterium helocola</name>
    <dbReference type="NCBI Taxonomy" id="3139139"/>
    <lineage>
        <taxon>Bacteria</taxon>
        <taxon>Pseudomonadati</taxon>
        <taxon>Bacteroidota</taxon>
        <taxon>Flavobacteriia</taxon>
        <taxon>Flavobacteriales</taxon>
        <taxon>Flavobacteriaceae</taxon>
        <taxon>Flavobacterium</taxon>
    </lineage>
</organism>
<accession>A0ABU9I475</accession>
<reference evidence="2 3" key="1">
    <citation type="submission" date="2024-04" db="EMBL/GenBank/DDBJ databases">
        <title>Flavobacterium sp. DGU41 16S ribosomal RNA gene Genome sequencing and assembly.</title>
        <authorList>
            <person name="Park S."/>
        </authorList>
    </citation>
    <scope>NUCLEOTIDE SEQUENCE [LARGE SCALE GENOMIC DNA]</scope>
    <source>
        <strain evidence="2 3">DGU41</strain>
    </source>
</reference>
<evidence type="ECO:0000313" key="3">
    <source>
        <dbReference type="Proteomes" id="UP001393056"/>
    </source>
</evidence>
<dbReference type="RefSeq" id="WP_341682125.1">
    <property type="nucleotide sequence ID" value="NZ_JBBYHT010000001.1"/>
</dbReference>